<evidence type="ECO:0000256" key="1">
    <source>
        <dbReference type="ARBA" id="ARBA00004167"/>
    </source>
</evidence>
<dbReference type="FunFam" id="3.30.479.30:FF:000004">
    <property type="entry name" value="Putative membrane protease family, stomatin"/>
    <property type="match status" value="1"/>
</dbReference>
<dbReference type="GO" id="GO:0005886">
    <property type="term" value="C:plasma membrane"/>
    <property type="evidence" value="ECO:0007669"/>
    <property type="project" value="UniProtKB-ARBA"/>
</dbReference>
<evidence type="ECO:0000256" key="4">
    <source>
        <dbReference type="ARBA" id="ARBA00022989"/>
    </source>
</evidence>
<dbReference type="PANTHER" id="PTHR43327:SF10">
    <property type="entry name" value="STOMATIN-LIKE PROTEIN 2, MITOCHONDRIAL"/>
    <property type="match status" value="1"/>
</dbReference>
<dbReference type="EMBL" id="LIAU01000268">
    <property type="protein sequence ID" value="KRO51334.1"/>
    <property type="molecule type" value="Genomic_DNA"/>
</dbReference>
<proteinExistence type="inferred from homology"/>
<dbReference type="InterPro" id="IPR001972">
    <property type="entry name" value="Stomatin_HflK_fam"/>
</dbReference>
<evidence type="ECO:0000256" key="5">
    <source>
        <dbReference type="ARBA" id="ARBA00023136"/>
    </source>
</evidence>
<reference evidence="7 8" key="1">
    <citation type="submission" date="2015-10" db="EMBL/GenBank/DDBJ databases">
        <title>Metagenome-Assembled Genomes uncover a global brackish microbiome.</title>
        <authorList>
            <person name="Hugerth L.W."/>
            <person name="Larsson J."/>
            <person name="Alneberg J."/>
            <person name="Lindh M.V."/>
            <person name="Legrand C."/>
            <person name="Pinhassi J."/>
            <person name="Andersson A.F."/>
        </authorList>
    </citation>
    <scope>NUCLEOTIDE SEQUENCE [LARGE SCALE GENOMIC DNA]</scope>
    <source>
        <strain evidence="7">BACL2 MAG-120820-bin50</strain>
    </source>
</reference>
<dbReference type="PANTHER" id="PTHR43327">
    <property type="entry name" value="STOMATIN-LIKE PROTEIN 2, MITOCHONDRIAL"/>
    <property type="match status" value="1"/>
</dbReference>
<sequence length="216" mass="23912">MWYSYVTVSLIVLIFGVILARAIRIVPQANAGIVERLGRFNRVLGAGLAILIPFIDRLRPLIDMRERVVSFPPQPVITEDNLVVSIDTVIYFQVTDPKSATYEIENFIQGIEQLTVTTLRNVVGGLDLEAVLTSRDSINAALRGVLDDATGKWGVRVNRVELKAIDPPASVQESMEKQMRAERDKRATILTAEGEKQSQILTAEGARQAEILRAEG</sequence>
<feature type="non-terminal residue" evidence="7">
    <location>
        <position position="216"/>
    </location>
</feature>
<comment type="caution">
    <text evidence="7">The sequence shown here is derived from an EMBL/GenBank/DDBJ whole genome shotgun (WGS) entry which is preliminary data.</text>
</comment>
<comment type="similarity">
    <text evidence="2">Belongs to the band 7/mec-2 family.</text>
</comment>
<dbReference type="AlphaFoldDB" id="A0A0R2QMT0"/>
<evidence type="ECO:0000313" key="8">
    <source>
        <dbReference type="Proteomes" id="UP000053054"/>
    </source>
</evidence>
<gene>
    <name evidence="7" type="ORF">ABR62_04595</name>
</gene>
<dbReference type="InterPro" id="IPR018080">
    <property type="entry name" value="Band_7/stomatin-like_CS"/>
</dbReference>
<organism evidence="7 8">
    <name type="scientific">Actinobacteria bacterium BACL2 MAG-120820-bin50</name>
    <dbReference type="NCBI Taxonomy" id="1655570"/>
    <lineage>
        <taxon>Bacteria</taxon>
        <taxon>Bacillati</taxon>
        <taxon>Actinomycetota</taxon>
        <taxon>Actinomycetes</taxon>
        <taxon>Actinomycetes incertae sedis</taxon>
        <taxon>ac1 cluster</taxon>
    </lineage>
</organism>
<accession>A0A0R2QMT0</accession>
<feature type="domain" description="Band 7" evidence="6">
    <location>
        <begin position="21"/>
        <end position="179"/>
    </location>
</feature>
<evidence type="ECO:0000256" key="3">
    <source>
        <dbReference type="ARBA" id="ARBA00022692"/>
    </source>
</evidence>
<name>A0A0R2QMT0_9ACTN</name>
<evidence type="ECO:0000256" key="2">
    <source>
        <dbReference type="ARBA" id="ARBA00008164"/>
    </source>
</evidence>
<evidence type="ECO:0000259" key="6">
    <source>
        <dbReference type="SMART" id="SM00244"/>
    </source>
</evidence>
<dbReference type="Proteomes" id="UP000053054">
    <property type="component" value="Unassembled WGS sequence"/>
</dbReference>
<dbReference type="Pfam" id="PF01145">
    <property type="entry name" value="Band_7"/>
    <property type="match status" value="1"/>
</dbReference>
<keyword evidence="4" id="KW-1133">Transmembrane helix</keyword>
<keyword evidence="5" id="KW-0472">Membrane</keyword>
<dbReference type="InterPro" id="IPR050710">
    <property type="entry name" value="Band7/mec-2_domain"/>
</dbReference>
<evidence type="ECO:0000313" key="7">
    <source>
        <dbReference type="EMBL" id="KRO51334.1"/>
    </source>
</evidence>
<dbReference type="InterPro" id="IPR001107">
    <property type="entry name" value="Band_7"/>
</dbReference>
<dbReference type="GO" id="GO:0098552">
    <property type="term" value="C:side of membrane"/>
    <property type="evidence" value="ECO:0007669"/>
    <property type="project" value="UniProtKB-ARBA"/>
</dbReference>
<dbReference type="CDD" id="cd08829">
    <property type="entry name" value="SPFH_paraslipin"/>
    <property type="match status" value="1"/>
</dbReference>
<dbReference type="Gene3D" id="3.30.479.30">
    <property type="entry name" value="Band 7 domain"/>
    <property type="match status" value="1"/>
</dbReference>
<protein>
    <recommendedName>
        <fullName evidence="6">Band 7 domain-containing protein</fullName>
    </recommendedName>
</protein>
<dbReference type="SMART" id="SM00244">
    <property type="entry name" value="PHB"/>
    <property type="match status" value="1"/>
</dbReference>
<keyword evidence="3" id="KW-0812">Transmembrane</keyword>
<comment type="subcellular location">
    <subcellularLocation>
        <location evidence="1">Membrane</location>
        <topology evidence="1">Single-pass membrane protein</topology>
    </subcellularLocation>
</comment>
<dbReference type="SUPFAM" id="SSF117892">
    <property type="entry name" value="Band 7/SPFH domain"/>
    <property type="match status" value="1"/>
</dbReference>
<dbReference type="InterPro" id="IPR036013">
    <property type="entry name" value="Band_7/SPFH_dom_sf"/>
</dbReference>
<dbReference type="PROSITE" id="PS01270">
    <property type="entry name" value="BAND_7"/>
    <property type="match status" value="1"/>
</dbReference>
<dbReference type="PRINTS" id="PR00721">
    <property type="entry name" value="STOMATIN"/>
</dbReference>